<dbReference type="EMBL" id="PJQY01002975">
    <property type="protein sequence ID" value="PQM41235.1"/>
    <property type="molecule type" value="Genomic_DNA"/>
</dbReference>
<organism evidence="1 2">
    <name type="scientific">Prunus yedoensis var. nudiflora</name>
    <dbReference type="NCBI Taxonomy" id="2094558"/>
    <lineage>
        <taxon>Eukaryota</taxon>
        <taxon>Viridiplantae</taxon>
        <taxon>Streptophyta</taxon>
        <taxon>Embryophyta</taxon>
        <taxon>Tracheophyta</taxon>
        <taxon>Spermatophyta</taxon>
        <taxon>Magnoliopsida</taxon>
        <taxon>eudicotyledons</taxon>
        <taxon>Gunneridae</taxon>
        <taxon>Pentapetalae</taxon>
        <taxon>rosids</taxon>
        <taxon>fabids</taxon>
        <taxon>Rosales</taxon>
        <taxon>Rosaceae</taxon>
        <taxon>Amygdaloideae</taxon>
        <taxon>Amygdaleae</taxon>
        <taxon>Prunus</taxon>
    </lineage>
</organism>
<accession>A0A314UUP6</accession>
<comment type="caution">
    <text evidence="1">The sequence shown here is derived from an EMBL/GenBank/DDBJ whole genome shotgun (WGS) entry which is preliminary data.</text>
</comment>
<dbReference type="Proteomes" id="UP000250321">
    <property type="component" value="Unassembled WGS sequence"/>
</dbReference>
<keyword evidence="2" id="KW-1185">Reference proteome</keyword>
<evidence type="ECO:0000313" key="2">
    <source>
        <dbReference type="Proteomes" id="UP000250321"/>
    </source>
</evidence>
<reference evidence="1 2" key="1">
    <citation type="submission" date="2018-02" db="EMBL/GenBank/DDBJ databases">
        <title>Draft genome of wild Prunus yedoensis var. nudiflora.</title>
        <authorList>
            <person name="Baek S."/>
            <person name="Kim J.-H."/>
            <person name="Choi K."/>
            <person name="Kim G.-B."/>
            <person name="Cho A."/>
            <person name="Jang H."/>
            <person name="Shin C.-H."/>
            <person name="Yu H.-J."/>
            <person name="Mun J.-H."/>
        </authorList>
    </citation>
    <scope>NUCLEOTIDE SEQUENCE [LARGE SCALE GENOMIC DNA]</scope>
    <source>
        <strain evidence="2">cv. Jeju island</strain>
        <tissue evidence="1">Leaf</tissue>
    </source>
</reference>
<sequence>MSASCRVLLVSPTINIGKMSLDLVRLLRLLMISHKVMFPILSVSASDTRHRASLNENILSCRTVGLCTSTIKMDAEEDTDLRLCFRIISPLKTYTLQIDSKTGRMDDADALDSPGKCGSTYCPTRSP</sequence>
<evidence type="ECO:0000313" key="1">
    <source>
        <dbReference type="EMBL" id="PQM41235.1"/>
    </source>
</evidence>
<dbReference type="AlphaFoldDB" id="A0A314UUP6"/>
<name>A0A314UUP6_PRUYE</name>
<dbReference type="OrthoDB" id="1822631at2759"/>
<proteinExistence type="predicted"/>
<dbReference type="STRING" id="2094558.A0A314UUP6"/>
<protein>
    <submittedName>
        <fullName evidence="1">ADP-ribosylation factor GTPase-activating protein AGD2-like</fullName>
    </submittedName>
</protein>
<gene>
    <name evidence="1" type="ORF">Pyn_13332</name>
</gene>